<feature type="compositionally biased region" description="Acidic residues" evidence="3">
    <location>
        <begin position="147"/>
        <end position="165"/>
    </location>
</feature>
<dbReference type="InterPro" id="IPR004394">
    <property type="entry name" value="Iojap/RsfS/C7orf30"/>
</dbReference>
<dbReference type="NCBIfam" id="TIGR00090">
    <property type="entry name" value="rsfS_iojap_ybeB"/>
    <property type="match status" value="1"/>
</dbReference>
<dbReference type="HAMAP" id="MF_01477">
    <property type="entry name" value="Iojap_RsfS"/>
    <property type="match status" value="1"/>
</dbReference>
<protein>
    <recommendedName>
        <fullName evidence="2">Ribosomal silencing factor RsfS</fullName>
    </recommendedName>
</protein>
<dbReference type="GO" id="GO:0005737">
    <property type="term" value="C:cytoplasm"/>
    <property type="evidence" value="ECO:0007669"/>
    <property type="project" value="UniProtKB-SubCell"/>
</dbReference>
<dbReference type="SUPFAM" id="SSF81301">
    <property type="entry name" value="Nucleotidyltransferase"/>
    <property type="match status" value="1"/>
</dbReference>
<evidence type="ECO:0000256" key="2">
    <source>
        <dbReference type="HAMAP-Rule" id="MF_01477"/>
    </source>
</evidence>
<gene>
    <name evidence="2 4" type="primary">rsfS</name>
    <name evidence="4" type="ORF">Mal64_20500</name>
</gene>
<feature type="region of interest" description="Disordered" evidence="3">
    <location>
        <begin position="1"/>
        <end position="21"/>
    </location>
</feature>
<accession>A0A5C5ZN85</accession>
<dbReference type="Proteomes" id="UP000315440">
    <property type="component" value="Unassembled WGS sequence"/>
</dbReference>
<evidence type="ECO:0000313" key="4">
    <source>
        <dbReference type="EMBL" id="TWT88566.1"/>
    </source>
</evidence>
<evidence type="ECO:0000256" key="3">
    <source>
        <dbReference type="SAM" id="MobiDB-lite"/>
    </source>
</evidence>
<comment type="function">
    <text evidence="2">Functions as a ribosomal silencing factor. Interacts with ribosomal protein uL14 (rplN), blocking formation of intersubunit bridge B8. Prevents association of the 30S and 50S ribosomal subunits and the formation of functional ribosomes, thus repressing translation.</text>
</comment>
<dbReference type="GO" id="GO:0042256">
    <property type="term" value="P:cytosolic ribosome assembly"/>
    <property type="evidence" value="ECO:0007669"/>
    <property type="project" value="UniProtKB-UniRule"/>
</dbReference>
<dbReference type="EMBL" id="SJPQ01000002">
    <property type="protein sequence ID" value="TWT88566.1"/>
    <property type="molecule type" value="Genomic_DNA"/>
</dbReference>
<organism evidence="4 5">
    <name type="scientific">Pseudobythopirellula maris</name>
    <dbReference type="NCBI Taxonomy" id="2527991"/>
    <lineage>
        <taxon>Bacteria</taxon>
        <taxon>Pseudomonadati</taxon>
        <taxon>Planctomycetota</taxon>
        <taxon>Planctomycetia</taxon>
        <taxon>Pirellulales</taxon>
        <taxon>Lacipirellulaceae</taxon>
        <taxon>Pseudobythopirellula</taxon>
    </lineage>
</organism>
<evidence type="ECO:0000256" key="1">
    <source>
        <dbReference type="ARBA" id="ARBA00010574"/>
    </source>
</evidence>
<comment type="subunit">
    <text evidence="2">Interacts with ribosomal protein uL14 (rplN).</text>
</comment>
<comment type="similarity">
    <text evidence="1 2">Belongs to the Iojap/RsfS family.</text>
</comment>
<feature type="region of interest" description="Disordered" evidence="3">
    <location>
        <begin position="144"/>
        <end position="165"/>
    </location>
</feature>
<reference evidence="4 5" key="1">
    <citation type="submission" date="2019-02" db="EMBL/GenBank/DDBJ databases">
        <title>Deep-cultivation of Planctomycetes and their phenomic and genomic characterization uncovers novel biology.</title>
        <authorList>
            <person name="Wiegand S."/>
            <person name="Jogler M."/>
            <person name="Boedeker C."/>
            <person name="Pinto D."/>
            <person name="Vollmers J."/>
            <person name="Rivas-Marin E."/>
            <person name="Kohn T."/>
            <person name="Peeters S.H."/>
            <person name="Heuer A."/>
            <person name="Rast P."/>
            <person name="Oberbeckmann S."/>
            <person name="Bunk B."/>
            <person name="Jeske O."/>
            <person name="Meyerdierks A."/>
            <person name="Storesund J.E."/>
            <person name="Kallscheuer N."/>
            <person name="Luecker S."/>
            <person name="Lage O.M."/>
            <person name="Pohl T."/>
            <person name="Merkel B.J."/>
            <person name="Hornburger P."/>
            <person name="Mueller R.-W."/>
            <person name="Bruemmer F."/>
            <person name="Labrenz M."/>
            <person name="Spormann A.M."/>
            <person name="Op Den Camp H."/>
            <person name="Overmann J."/>
            <person name="Amann R."/>
            <person name="Jetten M.S.M."/>
            <person name="Mascher T."/>
            <person name="Medema M.H."/>
            <person name="Devos D.P."/>
            <person name="Kaster A.-K."/>
            <person name="Ovreas L."/>
            <person name="Rohde M."/>
            <person name="Galperin M.Y."/>
            <person name="Jogler C."/>
        </authorList>
    </citation>
    <scope>NUCLEOTIDE SEQUENCE [LARGE SCALE GENOMIC DNA]</scope>
    <source>
        <strain evidence="4 5">Mal64</strain>
    </source>
</reference>
<name>A0A5C5ZN85_9BACT</name>
<dbReference type="GO" id="GO:0043023">
    <property type="term" value="F:ribosomal large subunit binding"/>
    <property type="evidence" value="ECO:0007669"/>
    <property type="project" value="TreeGrafter"/>
</dbReference>
<keyword evidence="5" id="KW-1185">Reference proteome</keyword>
<proteinExistence type="inferred from homology"/>
<dbReference type="PANTHER" id="PTHR21043:SF0">
    <property type="entry name" value="MITOCHONDRIAL ASSEMBLY OF RIBOSOMAL LARGE SUBUNIT PROTEIN 1"/>
    <property type="match status" value="1"/>
</dbReference>
<sequence>MIISESPDTDREDTDTPPLDMQPHVVVNEEQSKRSLALAMAAAETAHDNRGTNIAVLDLRRVTPVFDYFVVATGTSRRQLHAISEEIDHRLEDELKDKRMGIEGYSESRWILLDYGSVVVHLFDDETRDYYALENLWADAERVPLPWDDEAGDDTPGDDPASEAS</sequence>
<keyword evidence="2" id="KW-0678">Repressor</keyword>
<dbReference type="PANTHER" id="PTHR21043">
    <property type="entry name" value="IOJAP SUPERFAMILY ORTHOLOG"/>
    <property type="match status" value="1"/>
</dbReference>
<dbReference type="GO" id="GO:0090071">
    <property type="term" value="P:negative regulation of ribosome biogenesis"/>
    <property type="evidence" value="ECO:0007669"/>
    <property type="project" value="UniProtKB-UniRule"/>
</dbReference>
<dbReference type="AlphaFoldDB" id="A0A5C5ZN85"/>
<keyword evidence="2" id="KW-0963">Cytoplasm</keyword>
<comment type="caution">
    <text evidence="4">The sequence shown here is derived from an EMBL/GenBank/DDBJ whole genome shotgun (WGS) entry which is preliminary data.</text>
</comment>
<dbReference type="Gene3D" id="3.30.460.10">
    <property type="entry name" value="Beta Polymerase, domain 2"/>
    <property type="match status" value="1"/>
</dbReference>
<dbReference type="InterPro" id="IPR043519">
    <property type="entry name" value="NT_sf"/>
</dbReference>
<comment type="subcellular location">
    <subcellularLocation>
        <location evidence="2">Cytoplasm</location>
    </subcellularLocation>
</comment>
<keyword evidence="2" id="KW-0810">Translation regulation</keyword>
<dbReference type="GO" id="GO:0017148">
    <property type="term" value="P:negative regulation of translation"/>
    <property type="evidence" value="ECO:0007669"/>
    <property type="project" value="UniProtKB-UniRule"/>
</dbReference>
<dbReference type="RefSeq" id="WP_315852792.1">
    <property type="nucleotide sequence ID" value="NZ_SJPQ01000002.1"/>
</dbReference>
<evidence type="ECO:0000313" key="5">
    <source>
        <dbReference type="Proteomes" id="UP000315440"/>
    </source>
</evidence>
<dbReference type="Pfam" id="PF02410">
    <property type="entry name" value="RsfS"/>
    <property type="match status" value="1"/>
</dbReference>